<evidence type="ECO:0000313" key="2">
    <source>
        <dbReference type="Proteomes" id="UP001157502"/>
    </source>
</evidence>
<proteinExistence type="predicted"/>
<accession>A0ACC2G6V0</accession>
<sequence>MSMGGSATQLLGLNPLLCLWVADVRRERAIRVQPISLGFITSLKKTFSHSVIGLFRSTR</sequence>
<name>A0ACC2G6V0_DALPE</name>
<organism evidence="1 2">
    <name type="scientific">Dallia pectoralis</name>
    <name type="common">Alaska blackfish</name>
    <dbReference type="NCBI Taxonomy" id="75939"/>
    <lineage>
        <taxon>Eukaryota</taxon>
        <taxon>Metazoa</taxon>
        <taxon>Chordata</taxon>
        <taxon>Craniata</taxon>
        <taxon>Vertebrata</taxon>
        <taxon>Euteleostomi</taxon>
        <taxon>Actinopterygii</taxon>
        <taxon>Neopterygii</taxon>
        <taxon>Teleostei</taxon>
        <taxon>Protacanthopterygii</taxon>
        <taxon>Esociformes</taxon>
        <taxon>Umbridae</taxon>
        <taxon>Dallia</taxon>
    </lineage>
</organism>
<comment type="caution">
    <text evidence="1">The sequence shown here is derived from an EMBL/GenBank/DDBJ whole genome shotgun (WGS) entry which is preliminary data.</text>
</comment>
<reference evidence="1" key="1">
    <citation type="submission" date="2021-05" db="EMBL/GenBank/DDBJ databases">
        <authorList>
            <person name="Pan Q."/>
            <person name="Jouanno E."/>
            <person name="Zahm M."/>
            <person name="Klopp C."/>
            <person name="Cabau C."/>
            <person name="Louis A."/>
            <person name="Berthelot C."/>
            <person name="Parey E."/>
            <person name="Roest Crollius H."/>
            <person name="Montfort J."/>
            <person name="Robinson-Rechavi M."/>
            <person name="Bouchez O."/>
            <person name="Lampietro C."/>
            <person name="Lopez Roques C."/>
            <person name="Donnadieu C."/>
            <person name="Postlethwait J."/>
            <person name="Bobe J."/>
            <person name="Dillon D."/>
            <person name="Chandos A."/>
            <person name="von Hippel F."/>
            <person name="Guiguen Y."/>
        </authorList>
    </citation>
    <scope>NUCLEOTIDE SEQUENCE</scope>
    <source>
        <strain evidence="1">YG-Jan2019</strain>
    </source>
</reference>
<evidence type="ECO:0000313" key="1">
    <source>
        <dbReference type="EMBL" id="KAJ7999287.1"/>
    </source>
</evidence>
<dbReference type="Proteomes" id="UP001157502">
    <property type="component" value="Chromosome 17"/>
</dbReference>
<protein>
    <submittedName>
        <fullName evidence="1">Uncharacterized protein</fullName>
    </submittedName>
</protein>
<dbReference type="EMBL" id="CM055744">
    <property type="protein sequence ID" value="KAJ7999287.1"/>
    <property type="molecule type" value="Genomic_DNA"/>
</dbReference>
<gene>
    <name evidence="1" type="ORF">DPEC_G00213860</name>
</gene>
<keyword evidence="2" id="KW-1185">Reference proteome</keyword>